<evidence type="ECO:0000313" key="2">
    <source>
        <dbReference type="Proteomes" id="UP001642360"/>
    </source>
</evidence>
<gene>
    <name evidence="1" type="ORF">ILEXP_LOCUS15728</name>
</gene>
<dbReference type="AlphaFoldDB" id="A0ABC8RSI7"/>
<sequence length="113" mass="12629">MLPENNFVQNKETSTGVGMSISDITDLEDLVGEFRFYQKKEGGEISKHHGHAELPGNETIIQQKTTPRAQEPTTVDPYATLGKFQLSTDCSLHTEVMTRKTPVRVTITLPKIE</sequence>
<protein>
    <submittedName>
        <fullName evidence="1">Uncharacterized protein</fullName>
    </submittedName>
</protein>
<keyword evidence="2" id="KW-1185">Reference proteome</keyword>
<dbReference type="EMBL" id="CAUOFW020001724">
    <property type="protein sequence ID" value="CAK9147787.1"/>
    <property type="molecule type" value="Genomic_DNA"/>
</dbReference>
<comment type="caution">
    <text evidence="1">The sequence shown here is derived from an EMBL/GenBank/DDBJ whole genome shotgun (WGS) entry which is preliminary data.</text>
</comment>
<name>A0ABC8RSI7_9AQUA</name>
<proteinExistence type="predicted"/>
<reference evidence="1 2" key="1">
    <citation type="submission" date="2024-02" db="EMBL/GenBank/DDBJ databases">
        <authorList>
            <person name="Vignale AGUSTIN F."/>
            <person name="Sosa J E."/>
            <person name="Modenutti C."/>
        </authorList>
    </citation>
    <scope>NUCLEOTIDE SEQUENCE [LARGE SCALE GENOMIC DNA]</scope>
</reference>
<evidence type="ECO:0000313" key="1">
    <source>
        <dbReference type="EMBL" id="CAK9147787.1"/>
    </source>
</evidence>
<dbReference type="Proteomes" id="UP001642360">
    <property type="component" value="Unassembled WGS sequence"/>
</dbReference>
<accession>A0ABC8RSI7</accession>
<organism evidence="1 2">
    <name type="scientific">Ilex paraguariensis</name>
    <name type="common">yerba mate</name>
    <dbReference type="NCBI Taxonomy" id="185542"/>
    <lineage>
        <taxon>Eukaryota</taxon>
        <taxon>Viridiplantae</taxon>
        <taxon>Streptophyta</taxon>
        <taxon>Embryophyta</taxon>
        <taxon>Tracheophyta</taxon>
        <taxon>Spermatophyta</taxon>
        <taxon>Magnoliopsida</taxon>
        <taxon>eudicotyledons</taxon>
        <taxon>Gunneridae</taxon>
        <taxon>Pentapetalae</taxon>
        <taxon>asterids</taxon>
        <taxon>campanulids</taxon>
        <taxon>Aquifoliales</taxon>
        <taxon>Aquifoliaceae</taxon>
        <taxon>Ilex</taxon>
    </lineage>
</organism>